<comment type="caution">
    <text evidence="2">The sequence shown here is derived from an EMBL/GenBank/DDBJ whole genome shotgun (WGS) entry which is preliminary data.</text>
</comment>
<dbReference type="EMBL" id="CBTN010000066">
    <property type="protein sequence ID" value="CDH59224.1"/>
    <property type="molecule type" value="Genomic_DNA"/>
</dbReference>
<reference evidence="2" key="1">
    <citation type="submission" date="2013-08" db="EMBL/GenBank/DDBJ databases">
        <title>Gene expansion shapes genome architecture in the human pathogen Lichtheimia corymbifera: an evolutionary genomics analysis in the ancient terrestrial Mucorales (Mucoromycotina).</title>
        <authorList>
            <person name="Schwartze V.U."/>
            <person name="Winter S."/>
            <person name="Shelest E."/>
            <person name="Marcet-Houben M."/>
            <person name="Horn F."/>
            <person name="Wehner S."/>
            <person name="Hoffmann K."/>
            <person name="Riege K."/>
            <person name="Sammeth M."/>
            <person name="Nowrousian M."/>
            <person name="Valiante V."/>
            <person name="Linde J."/>
            <person name="Jacobsen I.D."/>
            <person name="Marz M."/>
            <person name="Brakhage A.A."/>
            <person name="Gabaldon T."/>
            <person name="Bocker S."/>
            <person name="Voigt K."/>
        </authorList>
    </citation>
    <scope>NUCLEOTIDE SEQUENCE [LARGE SCALE GENOMIC DNA]</scope>
    <source>
        <strain evidence="2">FSU 9682</strain>
    </source>
</reference>
<evidence type="ECO:0000256" key="1">
    <source>
        <dbReference type="ARBA" id="ARBA00006298"/>
    </source>
</evidence>
<organism evidence="2 3">
    <name type="scientific">Lichtheimia corymbifera JMRC:FSU:9682</name>
    <dbReference type="NCBI Taxonomy" id="1263082"/>
    <lineage>
        <taxon>Eukaryota</taxon>
        <taxon>Fungi</taxon>
        <taxon>Fungi incertae sedis</taxon>
        <taxon>Mucoromycota</taxon>
        <taxon>Mucoromycotina</taxon>
        <taxon>Mucoromycetes</taxon>
        <taxon>Mucorales</taxon>
        <taxon>Lichtheimiaceae</taxon>
        <taxon>Lichtheimia</taxon>
    </lineage>
</organism>
<dbReference type="SUPFAM" id="SSF48452">
    <property type="entry name" value="TPR-like"/>
    <property type="match status" value="1"/>
</dbReference>
<name>A0A068SAA4_9FUNG</name>
<dbReference type="PANTHER" id="PTHR22767:SF3">
    <property type="entry name" value="N-ALPHA-ACETYLTRANSFERASE 25, NATB AUXILIARY SUBUNIT"/>
    <property type="match status" value="1"/>
</dbReference>
<dbReference type="InterPro" id="IPR019183">
    <property type="entry name" value="NAA25_NatB_aux_su"/>
</dbReference>
<comment type="similarity">
    <text evidence="1">Belongs to the MDM20/NAA25 family.</text>
</comment>
<dbReference type="GO" id="GO:0031416">
    <property type="term" value="C:NatB complex"/>
    <property type="evidence" value="ECO:0007669"/>
    <property type="project" value="TreeGrafter"/>
</dbReference>
<keyword evidence="3" id="KW-1185">Reference proteome</keyword>
<dbReference type="InterPro" id="IPR011990">
    <property type="entry name" value="TPR-like_helical_dom_sf"/>
</dbReference>
<gene>
    <name evidence="2" type="ORF">LCOR_10050.1</name>
</gene>
<evidence type="ECO:0000313" key="3">
    <source>
        <dbReference type="Proteomes" id="UP000027586"/>
    </source>
</evidence>
<proteinExistence type="inferred from homology"/>
<dbReference type="AlphaFoldDB" id="A0A068SAA4"/>
<protein>
    <submittedName>
        <fullName evidence="2">N-alpha-acetyltransferase auxiliary subunit</fullName>
    </submittedName>
</protein>
<dbReference type="PANTHER" id="PTHR22767">
    <property type="entry name" value="N-TERMINAL ACETYLTRANSFERASE-RELATED"/>
    <property type="match status" value="1"/>
</dbReference>
<dbReference type="GO" id="GO:0016740">
    <property type="term" value="F:transferase activity"/>
    <property type="evidence" value="ECO:0007669"/>
    <property type="project" value="UniProtKB-KW"/>
</dbReference>
<dbReference type="Proteomes" id="UP000027586">
    <property type="component" value="Unassembled WGS sequence"/>
</dbReference>
<accession>A0A068SAA4</accession>
<dbReference type="Pfam" id="PF09797">
    <property type="entry name" value="NatB_MDM20"/>
    <property type="match status" value="1"/>
</dbReference>
<dbReference type="Gene3D" id="1.25.40.1040">
    <property type="match status" value="1"/>
</dbReference>
<dbReference type="VEuPathDB" id="FungiDB:LCOR_10050.1"/>
<dbReference type="OrthoDB" id="1874341at2759"/>
<dbReference type="STRING" id="1263082.A0A068SAA4"/>
<sequence>MDYITEKKVRPLYEAIDDGQNKQALQHANKLLKKNPDWPLIKALKALVYVRTGKEDEAQGLCQQVKKTVPTDQPTLLALTMAYQELGQHSAVVELYENAANQQPTNEEFGNKWFMAMVRNGDYKGQQAAALKLHRTFKQNKYLFWAIMSLALQGKDSALSYTLAERMMAKAQEEGRLEEVEHLRLYLLILMDQKKHTEALTLLDSPLGQKSMRDPEVRQIKAELLQANEKWDDVMTMAEQALEKENSDDWISWLAYFDAMNAKGTDDLSKAHALVDKLKKSALDAPVLKRGPFLAELELDYRASQAQKGGDEKAVLANVVSYFERFGSKSCCFEDVQTYVAFLRGDNDKALAFIQSLKDTVKDSDKKSDQIKNVFKHVNIRKLERFLGLQDNLTLQQGISLVNDLWKSYHDALPLGEGLEKTESQHGDDFVVLASHVLVDLYHQHKLPELLMQGIVLLESALPKSIYNFHIKLTLVRLYEILGVYNRPLQIFRTMDIKQIQFDTMTHYFTDRFNSLGCNDEVEDVLLESLMIYKSNEVETPEMIVKAYQHGTFSKIQEFIEFRSRLDASLQHAITNIELARIDAARSSFQIKYAMQYFQDMDITKIKCDDAFISKQSDNRDFKVFMNCNAEDRPKAEELFKPFKSTAKTWLQLFSYVLNVLKSACSTKGGLDITALVNDFGAFLAKDGIDKEVTNEEWVLAKSTFELASAFALVKDPNTRKENSKKIAEHMKNAAKLVEEKVAPTESFEEATISWNAFHPVSMALETLNYTSILTETIGRSLGLTSKEAKRKAAESANADELISSTLLVQSAIKDALLKTQKVVQNGSDLFKPQLQKKLAKRITTSEGQLEHFSTKEGQASMNDMLKTVTTSWNSSIGRLAEEVNRRVQKLQ</sequence>
<evidence type="ECO:0000313" key="2">
    <source>
        <dbReference type="EMBL" id="CDH59224.1"/>
    </source>
</evidence>